<dbReference type="PANTHER" id="PTHR36836:SF1">
    <property type="entry name" value="COLANIC ACID BIOSYNTHESIS PROTEIN WCAK"/>
    <property type="match status" value="1"/>
</dbReference>
<organism evidence="2 3">
    <name type="scientific">Thermohalobaculum xanthum</name>
    <dbReference type="NCBI Taxonomy" id="2753746"/>
    <lineage>
        <taxon>Bacteria</taxon>
        <taxon>Pseudomonadati</taxon>
        <taxon>Pseudomonadota</taxon>
        <taxon>Alphaproteobacteria</taxon>
        <taxon>Rhodobacterales</taxon>
        <taxon>Paracoccaceae</taxon>
        <taxon>Thermohalobaculum</taxon>
    </lineage>
</organism>
<evidence type="ECO:0000259" key="1">
    <source>
        <dbReference type="Pfam" id="PF04230"/>
    </source>
</evidence>
<dbReference type="InterPro" id="IPR007345">
    <property type="entry name" value="Polysacch_pyruvyl_Trfase"/>
</dbReference>
<dbReference type="EMBL" id="JAEHHL010000006">
    <property type="protein sequence ID" value="MBK0399756.1"/>
    <property type="molecule type" value="Genomic_DNA"/>
</dbReference>
<evidence type="ECO:0000313" key="2">
    <source>
        <dbReference type="EMBL" id="MBK0399756.1"/>
    </source>
</evidence>
<keyword evidence="2" id="KW-0808">Transferase</keyword>
<gene>
    <name evidence="2" type="ORF">H0I76_11190</name>
</gene>
<name>A0A8J7M7J2_9RHOB</name>
<dbReference type="AlphaFoldDB" id="A0A8J7M7J2"/>
<sequence length="317" mass="36270">MQCIERWLFDHELVFFPHHYGAPPNDLLEWADYVILGGGSIANEVNGVFSDMRRWIRRAGVPVFCCGINVSYHPEFREEFNAVIESGGLIWVRDKESELWLGEHDEIVVGPDISWLYPAVFDLEKKPGSVAVNLRPWEKTAWDKLEWVRLTEGAGLAPVAWPLCFRRSSDVHALERAGFRDIGASFDPTIPSRVELIIAMRFHAVVFAVQAGVPFLALDNTKKLQNLLSQIDLRSALVPSDSVNNLLERLHTVDQWPAREQLLEVREEQRLSALRVASFMKHEIESRAAKRLRSRSFRSLRGIPGVSGLLKIRRWIR</sequence>
<protein>
    <submittedName>
        <fullName evidence="2">Polysaccharide pyruvyl transferase family protein</fullName>
    </submittedName>
</protein>
<comment type="caution">
    <text evidence="2">The sequence shown here is derived from an EMBL/GenBank/DDBJ whole genome shotgun (WGS) entry which is preliminary data.</text>
</comment>
<keyword evidence="3" id="KW-1185">Reference proteome</keyword>
<accession>A0A8J7M7J2</accession>
<evidence type="ECO:0000313" key="3">
    <source>
        <dbReference type="Proteomes" id="UP000655420"/>
    </source>
</evidence>
<dbReference type="Proteomes" id="UP000655420">
    <property type="component" value="Unassembled WGS sequence"/>
</dbReference>
<dbReference type="GO" id="GO:0016740">
    <property type="term" value="F:transferase activity"/>
    <property type="evidence" value="ECO:0007669"/>
    <property type="project" value="UniProtKB-KW"/>
</dbReference>
<dbReference type="PANTHER" id="PTHR36836">
    <property type="entry name" value="COLANIC ACID BIOSYNTHESIS PROTEIN WCAK"/>
    <property type="match status" value="1"/>
</dbReference>
<feature type="domain" description="Polysaccharide pyruvyl transferase" evidence="1">
    <location>
        <begin position="192"/>
        <end position="220"/>
    </location>
</feature>
<reference evidence="2" key="1">
    <citation type="submission" date="2020-12" db="EMBL/GenBank/DDBJ databases">
        <title>Bacterial taxonomy.</title>
        <authorList>
            <person name="Pan X."/>
        </authorList>
    </citation>
    <scope>NUCLEOTIDE SEQUENCE</scope>
    <source>
        <strain evidence="2">M0105</strain>
    </source>
</reference>
<dbReference type="Pfam" id="PF04230">
    <property type="entry name" value="PS_pyruv_trans"/>
    <property type="match status" value="1"/>
</dbReference>
<proteinExistence type="predicted"/>